<keyword evidence="1" id="KW-0472">Membrane</keyword>
<evidence type="ECO:0000256" key="1">
    <source>
        <dbReference type="SAM" id="Phobius"/>
    </source>
</evidence>
<comment type="caution">
    <text evidence="2">The sequence shown here is derived from an EMBL/GenBank/DDBJ whole genome shotgun (WGS) entry which is preliminary data.</text>
</comment>
<feature type="transmembrane region" description="Helical" evidence="1">
    <location>
        <begin position="50"/>
        <end position="71"/>
    </location>
</feature>
<accession>A0ABU2Y9C7</accession>
<gene>
    <name evidence="2" type="ORF">RM538_00245</name>
</gene>
<keyword evidence="3" id="KW-1185">Reference proteome</keyword>
<feature type="transmembrane region" description="Helical" evidence="1">
    <location>
        <begin position="7"/>
        <end position="35"/>
    </location>
</feature>
<name>A0ABU2Y9C7_9FLAO</name>
<organism evidence="2 3">
    <name type="scientific">Patiriisocius hiemis</name>
    <dbReference type="NCBI Taxonomy" id="3075604"/>
    <lineage>
        <taxon>Bacteria</taxon>
        <taxon>Pseudomonadati</taxon>
        <taxon>Bacteroidota</taxon>
        <taxon>Flavobacteriia</taxon>
        <taxon>Flavobacteriales</taxon>
        <taxon>Flavobacteriaceae</taxon>
        <taxon>Patiriisocius</taxon>
    </lineage>
</organism>
<reference evidence="2 3" key="1">
    <citation type="submission" date="2023-09" db="EMBL/GenBank/DDBJ databases">
        <authorList>
            <person name="Rey-Velasco X."/>
        </authorList>
    </citation>
    <scope>NUCLEOTIDE SEQUENCE [LARGE SCALE GENOMIC DNA]</scope>
    <source>
        <strain evidence="2 3">W242</strain>
    </source>
</reference>
<keyword evidence="1" id="KW-1133">Transmembrane helix</keyword>
<evidence type="ECO:0000313" key="2">
    <source>
        <dbReference type="EMBL" id="MDT0554415.1"/>
    </source>
</evidence>
<protein>
    <submittedName>
        <fullName evidence="2">Uncharacterized protein</fullName>
    </submittedName>
</protein>
<keyword evidence="1" id="KW-0812">Transmembrane</keyword>
<dbReference type="RefSeq" id="WP_311331381.1">
    <property type="nucleotide sequence ID" value="NZ_JAVRHZ010000001.1"/>
</dbReference>
<sequence>MKLIKWLVIVFDSFLIFRNLILSIGFVVGGIYLIYNSQTEYFEKSYQKSMTLAFGIIILIIGVLFNLAIYYNPKKNKR</sequence>
<proteinExistence type="predicted"/>
<dbReference type="EMBL" id="JAVRHZ010000001">
    <property type="protein sequence ID" value="MDT0554415.1"/>
    <property type="molecule type" value="Genomic_DNA"/>
</dbReference>
<dbReference type="Proteomes" id="UP001254488">
    <property type="component" value="Unassembled WGS sequence"/>
</dbReference>
<evidence type="ECO:0000313" key="3">
    <source>
        <dbReference type="Proteomes" id="UP001254488"/>
    </source>
</evidence>